<evidence type="ECO:0000259" key="2">
    <source>
        <dbReference type="Pfam" id="PF24460"/>
    </source>
</evidence>
<proteinExistence type="predicted"/>
<evidence type="ECO:0000256" key="1">
    <source>
        <dbReference type="SAM" id="Phobius"/>
    </source>
</evidence>
<feature type="transmembrane region" description="Helical" evidence="1">
    <location>
        <begin position="66"/>
        <end position="84"/>
    </location>
</feature>
<name>A0A1I6G920_9EURY</name>
<dbReference type="AlphaFoldDB" id="A0A1I6G920"/>
<keyword evidence="4" id="KW-1185">Reference proteome</keyword>
<dbReference type="Pfam" id="PF24460">
    <property type="entry name" value="DUF7575"/>
    <property type="match status" value="1"/>
</dbReference>
<organism evidence="3 4">
    <name type="scientific">Halogeometricum rufum</name>
    <dbReference type="NCBI Taxonomy" id="553469"/>
    <lineage>
        <taxon>Archaea</taxon>
        <taxon>Methanobacteriati</taxon>
        <taxon>Methanobacteriota</taxon>
        <taxon>Stenosarchaea group</taxon>
        <taxon>Halobacteria</taxon>
        <taxon>Halobacteriales</taxon>
        <taxon>Haloferacaceae</taxon>
        <taxon>Halogeometricum</taxon>
    </lineage>
</organism>
<keyword evidence="1" id="KW-0812">Transmembrane</keyword>
<feature type="transmembrane region" description="Helical" evidence="1">
    <location>
        <begin position="33"/>
        <end position="51"/>
    </location>
</feature>
<gene>
    <name evidence="3" type="ORF">SAMN04487947_0763</name>
</gene>
<feature type="domain" description="DUF7575" evidence="2">
    <location>
        <begin position="101"/>
        <end position="126"/>
    </location>
</feature>
<dbReference type="Proteomes" id="UP000198531">
    <property type="component" value="Unassembled WGS sequence"/>
</dbReference>
<reference evidence="4" key="1">
    <citation type="submission" date="2016-10" db="EMBL/GenBank/DDBJ databases">
        <authorList>
            <person name="Varghese N."/>
            <person name="Submissions S."/>
        </authorList>
    </citation>
    <scope>NUCLEOTIDE SEQUENCE [LARGE SCALE GENOMIC DNA]</scope>
    <source>
        <strain evidence="4">CGMCC 1.7736</strain>
    </source>
</reference>
<dbReference type="OrthoDB" id="204947at2157"/>
<evidence type="ECO:0000313" key="3">
    <source>
        <dbReference type="EMBL" id="SFR38675.1"/>
    </source>
</evidence>
<dbReference type="EMBL" id="FOYT01000001">
    <property type="protein sequence ID" value="SFR38675.1"/>
    <property type="molecule type" value="Genomic_DNA"/>
</dbReference>
<keyword evidence="1" id="KW-1133">Transmembrane helix</keyword>
<protein>
    <recommendedName>
        <fullName evidence="2">DUF7575 domain-containing protein</fullName>
    </recommendedName>
</protein>
<sequence length="135" mass="14669">MERNSRKRPWLAAALGTLATGAGHVYLRRWKRAFGWLAVAVAAAVLLVQPAEMQAFVDGTGPVEPLYPVLSIVLASAFDAYLVARAQNEAARRAVEPDGTITHCPQCGKELDGDIDFCPWCTAELDEFRVADAPE</sequence>
<evidence type="ECO:0000313" key="4">
    <source>
        <dbReference type="Proteomes" id="UP000198531"/>
    </source>
</evidence>
<keyword evidence="1" id="KW-0472">Membrane</keyword>
<dbReference type="RefSeq" id="WP_089804738.1">
    <property type="nucleotide sequence ID" value="NZ_FOYT01000001.1"/>
</dbReference>
<dbReference type="InterPro" id="IPR055997">
    <property type="entry name" value="DUF7575"/>
</dbReference>
<accession>A0A1I6G920</accession>